<dbReference type="CDD" id="cd02440">
    <property type="entry name" value="AdoMet_MTases"/>
    <property type="match status" value="1"/>
</dbReference>
<dbReference type="SUPFAM" id="SSF53335">
    <property type="entry name" value="S-adenosyl-L-methionine-dependent methyltransferases"/>
    <property type="match status" value="1"/>
</dbReference>
<evidence type="ECO:0000259" key="3">
    <source>
        <dbReference type="Pfam" id="PF08241"/>
    </source>
</evidence>
<evidence type="ECO:0000256" key="1">
    <source>
        <dbReference type="ARBA" id="ARBA00022679"/>
    </source>
</evidence>
<reference evidence="5" key="1">
    <citation type="submission" date="2015-10" db="EMBL/GenBank/DDBJ databases">
        <title>Niche specialization of a soil ammonia-oxidizing archaeon, Candidatus Nitrosocosmicus oleophilus.</title>
        <authorList>
            <person name="Jung M.-Y."/>
            <person name="Rhee S.-K."/>
        </authorList>
    </citation>
    <scope>NUCLEOTIDE SEQUENCE [LARGE SCALE GENOMIC DNA]</scope>
    <source>
        <strain evidence="5">MY3</strain>
    </source>
</reference>
<keyword evidence="5" id="KW-1185">Reference proteome</keyword>
<dbReference type="AlphaFoldDB" id="A0A654M1S9"/>
<keyword evidence="1 4" id="KW-0808">Transferase</keyword>
<gene>
    <name evidence="4" type="primary">ubiE_4</name>
    <name evidence="4" type="ORF">NMY3_03602</name>
</gene>
<dbReference type="PANTHER" id="PTHR44068">
    <property type="entry name" value="ZGC:194242"/>
    <property type="match status" value="1"/>
</dbReference>
<dbReference type="EC" id="2.1.1.163" evidence="4"/>
<evidence type="ECO:0000313" key="5">
    <source>
        <dbReference type="Proteomes" id="UP000058925"/>
    </source>
</evidence>
<sequence>MSQLNLSNKENEASEKESLKNKKTENVWKLGDYRSISTMLPSISSHLVRSINVQSGEDVLDIACGNGNTAITAGRIGANVTGIDITTELLDLAAEEAKIAQVDGITWRAGDAQNLPFEDESFDVVLSTFGHMFAPQPDLVAKEMMRVTKKGGRIGFATWPPELAIGSIFKANGKHLPKPVNSPPSPILWGVPEVIEKRLNEVSKVHFERGTALFPILSPNHFWEFMSTKYGPLINTIQILNNRGDSSETDLLRDDFLKAIGPYVFDNSIGLGYLLTIAKR</sequence>
<dbReference type="OrthoDB" id="8915at2157"/>
<dbReference type="InterPro" id="IPR029063">
    <property type="entry name" value="SAM-dependent_MTases_sf"/>
</dbReference>
<dbReference type="PANTHER" id="PTHR44068:SF11">
    <property type="entry name" value="GERANYL DIPHOSPHATE 2-C-METHYLTRANSFERASE"/>
    <property type="match status" value="1"/>
</dbReference>
<dbReference type="Proteomes" id="UP000058925">
    <property type="component" value="Chromosome"/>
</dbReference>
<organism evidence="4 5">
    <name type="scientific">Candidatus Nitrosocosmicus oleophilus</name>
    <dbReference type="NCBI Taxonomy" id="1353260"/>
    <lineage>
        <taxon>Archaea</taxon>
        <taxon>Nitrososphaerota</taxon>
        <taxon>Nitrososphaeria</taxon>
        <taxon>Nitrososphaerales</taxon>
        <taxon>Nitrososphaeraceae</taxon>
        <taxon>Candidatus Nitrosocosmicus</taxon>
    </lineage>
</organism>
<dbReference type="GO" id="GO:0008757">
    <property type="term" value="F:S-adenosylmethionine-dependent methyltransferase activity"/>
    <property type="evidence" value="ECO:0007669"/>
    <property type="project" value="InterPro"/>
</dbReference>
<keyword evidence="4" id="KW-0489">Methyltransferase</keyword>
<dbReference type="KEGG" id="taa:NMY3_03602"/>
<dbReference type="GO" id="GO:0032259">
    <property type="term" value="P:methylation"/>
    <property type="evidence" value="ECO:0007669"/>
    <property type="project" value="UniProtKB-KW"/>
</dbReference>
<proteinExistence type="predicted"/>
<dbReference type="InterPro" id="IPR050447">
    <property type="entry name" value="Erg6_SMT_methyltransf"/>
</dbReference>
<dbReference type="Gene3D" id="3.40.50.150">
    <property type="entry name" value="Vaccinia Virus protein VP39"/>
    <property type="match status" value="1"/>
</dbReference>
<name>A0A654M1S9_9ARCH</name>
<evidence type="ECO:0000313" key="4">
    <source>
        <dbReference type="EMBL" id="ALI37784.1"/>
    </source>
</evidence>
<feature type="domain" description="Methyltransferase type 11" evidence="3">
    <location>
        <begin position="60"/>
        <end position="154"/>
    </location>
</feature>
<dbReference type="Pfam" id="PF08241">
    <property type="entry name" value="Methyltransf_11"/>
    <property type="match status" value="1"/>
</dbReference>
<evidence type="ECO:0000256" key="2">
    <source>
        <dbReference type="SAM" id="MobiDB-lite"/>
    </source>
</evidence>
<accession>A0A654M1S9</accession>
<dbReference type="EMBL" id="CP012850">
    <property type="protein sequence ID" value="ALI37784.1"/>
    <property type="molecule type" value="Genomic_DNA"/>
</dbReference>
<dbReference type="GO" id="GO:0043770">
    <property type="term" value="F:demethylmenaquinone methyltransferase activity"/>
    <property type="evidence" value="ECO:0007669"/>
    <property type="project" value="UniProtKB-EC"/>
</dbReference>
<feature type="region of interest" description="Disordered" evidence="2">
    <location>
        <begin position="1"/>
        <end position="21"/>
    </location>
</feature>
<protein>
    <submittedName>
        <fullName evidence="4">Demethylmenaquinone methyltransferase</fullName>
        <ecNumber evidence="4">2.1.1.163</ecNumber>
    </submittedName>
</protein>
<dbReference type="RefSeq" id="WP_196816788.1">
    <property type="nucleotide sequence ID" value="NZ_CP012850.1"/>
</dbReference>
<feature type="compositionally biased region" description="Basic and acidic residues" evidence="2">
    <location>
        <begin position="9"/>
        <end position="21"/>
    </location>
</feature>
<dbReference type="GeneID" id="60423416"/>
<dbReference type="InterPro" id="IPR013216">
    <property type="entry name" value="Methyltransf_11"/>
</dbReference>